<dbReference type="AlphaFoldDB" id="A0AAW1QXX6"/>
<comment type="caution">
    <text evidence="3">The sequence shown here is derived from an EMBL/GenBank/DDBJ whole genome shotgun (WGS) entry which is preliminary data.</text>
</comment>
<feature type="signal peptide" evidence="2">
    <location>
        <begin position="1"/>
        <end position="23"/>
    </location>
</feature>
<feature type="compositionally biased region" description="Low complexity" evidence="1">
    <location>
        <begin position="398"/>
        <end position="419"/>
    </location>
</feature>
<feature type="compositionally biased region" description="Low complexity" evidence="1">
    <location>
        <begin position="449"/>
        <end position="461"/>
    </location>
</feature>
<evidence type="ECO:0000256" key="1">
    <source>
        <dbReference type="SAM" id="MobiDB-lite"/>
    </source>
</evidence>
<sequence>MKAVQACLAKVPLLGVLIDTCYGRCDMAAMLQQVAAVCAVNAVSDLEERRWILEYNREVAQLECFCSVRGKAALDKICRTRLLDRGLGMERFSPPEGPKGKRVQRVPGTIVQEVANLAQQAYQDPKRLNRTISVATEKDCQKYLVASLEARGYAVLLEEGIREAFADYRGPQKRSIMMLDRKVCVDLRMFVGHPKAPHILQLKNQMVVTKCECGMVICFPNDGSNSIDARWVTFERGRFKTNELLWTEDFICPDIDVETIPARPSTSTGRRVGGAYESSRPLRLPETEESKAGPQRKDISAPAKAAKSARAFSKEEALQDEIKTLRGQNTQMLEDQKQLASQMQQLQQKFMEHMDASAAQLDALQTQLFEQSKSAVSSPISSPLATSSVEPEQPSTPPAFTSSAAAGAASDATDTSLALGEMSHQQTLSLKDRASEDNVTSFMKKPAPEEGASQVESAGEGAESEAELAGKQAVNVESSHSAADSMRPTENGNSPAKANVNTSELYDAGSGKAVLCDDNIVKDTATTADSKSQTTADGKSSAEEISDDAPDVTTDEGKDTAAENSTDQTESSEGLAEKADSNAELESANV</sequence>
<keyword evidence="4" id="KW-1185">Reference proteome</keyword>
<feature type="compositionally biased region" description="Acidic residues" evidence="1">
    <location>
        <begin position="544"/>
        <end position="554"/>
    </location>
</feature>
<protein>
    <submittedName>
        <fullName evidence="3">Uncharacterized protein</fullName>
    </submittedName>
</protein>
<dbReference type="EMBL" id="JALJOS010000021">
    <property type="protein sequence ID" value="KAK9826332.1"/>
    <property type="molecule type" value="Genomic_DNA"/>
</dbReference>
<feature type="compositionally biased region" description="Polar residues" evidence="1">
    <location>
        <begin position="475"/>
        <end position="503"/>
    </location>
</feature>
<evidence type="ECO:0000256" key="2">
    <source>
        <dbReference type="SAM" id="SignalP"/>
    </source>
</evidence>
<proteinExistence type="predicted"/>
<feature type="compositionally biased region" description="Low complexity" evidence="1">
    <location>
        <begin position="376"/>
        <end position="388"/>
    </location>
</feature>
<feature type="region of interest" description="Disordered" evidence="1">
    <location>
        <begin position="376"/>
        <end position="503"/>
    </location>
</feature>
<feature type="region of interest" description="Disordered" evidence="1">
    <location>
        <begin position="524"/>
        <end position="590"/>
    </location>
</feature>
<feature type="chain" id="PRO_5043946031" evidence="2">
    <location>
        <begin position="24"/>
        <end position="590"/>
    </location>
</feature>
<feature type="compositionally biased region" description="Polar residues" evidence="1">
    <location>
        <begin position="524"/>
        <end position="538"/>
    </location>
</feature>
<gene>
    <name evidence="3" type="ORF">WJX74_009739</name>
</gene>
<evidence type="ECO:0000313" key="4">
    <source>
        <dbReference type="Proteomes" id="UP001438707"/>
    </source>
</evidence>
<reference evidence="3 4" key="1">
    <citation type="journal article" date="2024" name="Nat. Commun.">
        <title>Phylogenomics reveals the evolutionary origins of lichenization in chlorophyte algae.</title>
        <authorList>
            <person name="Puginier C."/>
            <person name="Libourel C."/>
            <person name="Otte J."/>
            <person name="Skaloud P."/>
            <person name="Haon M."/>
            <person name="Grisel S."/>
            <person name="Petersen M."/>
            <person name="Berrin J.G."/>
            <person name="Delaux P.M."/>
            <person name="Dal Grande F."/>
            <person name="Keller J."/>
        </authorList>
    </citation>
    <scope>NUCLEOTIDE SEQUENCE [LARGE SCALE GENOMIC DNA]</scope>
    <source>
        <strain evidence="3 4">SAG 2145</strain>
    </source>
</reference>
<feature type="compositionally biased region" description="Low complexity" evidence="1">
    <location>
        <begin position="300"/>
        <end position="311"/>
    </location>
</feature>
<feature type="region of interest" description="Disordered" evidence="1">
    <location>
        <begin position="261"/>
        <end position="316"/>
    </location>
</feature>
<accession>A0AAW1QXX6</accession>
<organism evidence="3 4">
    <name type="scientific">Apatococcus lobatus</name>
    <dbReference type="NCBI Taxonomy" id="904363"/>
    <lineage>
        <taxon>Eukaryota</taxon>
        <taxon>Viridiplantae</taxon>
        <taxon>Chlorophyta</taxon>
        <taxon>core chlorophytes</taxon>
        <taxon>Trebouxiophyceae</taxon>
        <taxon>Chlorellales</taxon>
        <taxon>Chlorellaceae</taxon>
        <taxon>Apatococcus</taxon>
    </lineage>
</organism>
<feature type="compositionally biased region" description="Polar residues" evidence="1">
    <location>
        <begin position="562"/>
        <end position="572"/>
    </location>
</feature>
<evidence type="ECO:0000313" key="3">
    <source>
        <dbReference type="EMBL" id="KAK9826332.1"/>
    </source>
</evidence>
<name>A0AAW1QXX6_9CHLO</name>
<feature type="compositionally biased region" description="Basic and acidic residues" evidence="1">
    <location>
        <begin position="283"/>
        <end position="299"/>
    </location>
</feature>
<keyword evidence="2" id="KW-0732">Signal</keyword>
<dbReference type="Proteomes" id="UP001438707">
    <property type="component" value="Unassembled WGS sequence"/>
</dbReference>